<proteinExistence type="predicted"/>
<dbReference type="AlphaFoldDB" id="A0A356RVI6"/>
<protein>
    <submittedName>
        <fullName evidence="1">Phage-related protein</fullName>
    </submittedName>
</protein>
<reference evidence="1 2" key="1">
    <citation type="submission" date="2018-06" db="EMBL/GenBank/DDBJ databases">
        <authorList>
            <consortium name="Pathogen Informatics"/>
            <person name="Doyle S."/>
        </authorList>
    </citation>
    <scope>NUCLEOTIDE SEQUENCE [LARGE SCALE GENOMIC DNA]</scope>
    <source>
        <strain evidence="1 2">NCTC9381</strain>
    </source>
</reference>
<dbReference type="EMBL" id="UGSO01000001">
    <property type="protein sequence ID" value="SUB17005.1"/>
    <property type="molecule type" value="Genomic_DNA"/>
</dbReference>
<dbReference type="RefSeq" id="WP_010245489.1">
    <property type="nucleotide sequence ID" value="NZ_ADWZ01000001.1"/>
</dbReference>
<dbReference type="InterPro" id="IPR009241">
    <property type="entry name" value="HigB-like"/>
</dbReference>
<dbReference type="STRING" id="549.BEE12_15690"/>
<dbReference type="GeneID" id="66826044"/>
<keyword evidence="2" id="KW-1185">Reference proteome</keyword>
<dbReference type="Proteomes" id="UP000254640">
    <property type="component" value="Unassembled WGS sequence"/>
</dbReference>
<evidence type="ECO:0000313" key="1">
    <source>
        <dbReference type="EMBL" id="SUB17005.1"/>
    </source>
</evidence>
<sequence>MFEITIHKDALTEIKAMPEMLRAKLARQIDKLAARGTDLREPDTKPLGSGFFELRAKANEIGRAVYVYQKGRRIFILKAFVKETKKTPAAVMTAAAHRLEEMLNDE</sequence>
<evidence type="ECO:0000313" key="2">
    <source>
        <dbReference type="Proteomes" id="UP000254640"/>
    </source>
</evidence>
<gene>
    <name evidence="1" type="ORF">NCTC9381_02921</name>
</gene>
<dbReference type="KEGG" id="pagc:BEE12_15690"/>
<name>A0A356RVI6_ENTAG</name>
<dbReference type="OrthoDB" id="3233388at2"/>
<dbReference type="Pfam" id="PF05973">
    <property type="entry name" value="Gp49"/>
    <property type="match status" value="1"/>
</dbReference>
<organism evidence="1 2">
    <name type="scientific">Enterobacter agglomerans</name>
    <name type="common">Erwinia herbicola</name>
    <name type="synonym">Pantoea agglomerans</name>
    <dbReference type="NCBI Taxonomy" id="549"/>
    <lineage>
        <taxon>Bacteria</taxon>
        <taxon>Pseudomonadati</taxon>
        <taxon>Pseudomonadota</taxon>
        <taxon>Gammaproteobacteria</taxon>
        <taxon>Enterobacterales</taxon>
        <taxon>Erwiniaceae</taxon>
        <taxon>Pantoea</taxon>
        <taxon>Pantoea agglomerans group</taxon>
    </lineage>
</organism>
<accession>A0A356RVI6</accession>